<keyword evidence="3 6" id="KW-0812">Transmembrane</keyword>
<feature type="transmembrane region" description="Helical" evidence="6">
    <location>
        <begin position="148"/>
        <end position="172"/>
    </location>
</feature>
<feature type="transmembrane region" description="Helical" evidence="6">
    <location>
        <begin position="268"/>
        <end position="286"/>
    </location>
</feature>
<evidence type="ECO:0000256" key="3">
    <source>
        <dbReference type="ARBA" id="ARBA00022692"/>
    </source>
</evidence>
<gene>
    <name evidence="8" type="ORF">dnm_022040</name>
</gene>
<dbReference type="Pfam" id="PF03600">
    <property type="entry name" value="CitMHS"/>
    <property type="match status" value="1"/>
</dbReference>
<evidence type="ECO:0000256" key="5">
    <source>
        <dbReference type="ARBA" id="ARBA00023136"/>
    </source>
</evidence>
<keyword evidence="9" id="KW-1185">Reference proteome</keyword>
<sequence length="414" mass="46248">MENNINFYDWLCLRLPLILLFANGYFIYRLFVITKLTDVFVFRSLQRSQGSINRLCLYIIGAAALLSFFIPNAVTVLILLPILKTIDQDIALQAGEHRITTALTLSTIYGANIGGMGSLIGSPANLLLIGALDLYEVPGREQIGFFNWFVWSVPLVALFVAAAWAMVAMLAVPRKAQKMSVTLNGMEDHKNLSLEQRSGLLIFVLFLGFWIMESVLKEFIPGFDAVDLPACICFFTLFLYLVFVRHFGVSGKPLLRPKDIFTGFPRRGILFLCLLAVVISVVRFFQIDKQISDLFSSVIRPDTPGFLIILFTIMTVILLTEFLSNTLVSTAFFSITYFISTAHNIPPLILMIAVSIASTCAFMTPVATPCNALAFGEMKGTSFRMMLVSGFLLNIIGAFLMSVWLQFIIPFIYH</sequence>
<dbReference type="RefSeq" id="WP_207681930.1">
    <property type="nucleotide sequence ID" value="NZ_CP061800.1"/>
</dbReference>
<dbReference type="Proteomes" id="UP000663722">
    <property type="component" value="Chromosome"/>
</dbReference>
<feature type="transmembrane region" description="Helical" evidence="6">
    <location>
        <begin position="387"/>
        <end position="413"/>
    </location>
</feature>
<dbReference type="PANTHER" id="PTHR10283:SF82">
    <property type="entry name" value="SOLUTE CARRIER FAMILY 13 MEMBER 2"/>
    <property type="match status" value="1"/>
</dbReference>
<dbReference type="GO" id="GO:0005886">
    <property type="term" value="C:plasma membrane"/>
    <property type="evidence" value="ECO:0007669"/>
    <property type="project" value="TreeGrafter"/>
</dbReference>
<evidence type="ECO:0000256" key="2">
    <source>
        <dbReference type="ARBA" id="ARBA00022448"/>
    </source>
</evidence>
<feature type="transmembrane region" description="Helical" evidence="6">
    <location>
        <begin position="55"/>
        <end position="83"/>
    </location>
</feature>
<keyword evidence="4 6" id="KW-1133">Transmembrane helix</keyword>
<dbReference type="InterPro" id="IPR004680">
    <property type="entry name" value="Cit_transptr-like_dom"/>
</dbReference>
<comment type="subcellular location">
    <subcellularLocation>
        <location evidence="1">Membrane</location>
        <topology evidence="1">Multi-pass membrane protein</topology>
    </subcellularLocation>
</comment>
<reference evidence="8" key="1">
    <citation type="journal article" date="2021" name="Microb. Physiol.">
        <title>Proteogenomic Insights into the Physiology of Marine, Sulfate-Reducing, Filamentous Desulfonema limicola and Desulfonema magnum.</title>
        <authorList>
            <person name="Schnaars V."/>
            <person name="Wohlbrand L."/>
            <person name="Scheve S."/>
            <person name="Hinrichs C."/>
            <person name="Reinhardt R."/>
            <person name="Rabus R."/>
        </authorList>
    </citation>
    <scope>NUCLEOTIDE SEQUENCE</scope>
    <source>
        <strain evidence="8">4be13</strain>
    </source>
</reference>
<dbReference type="EMBL" id="CP061800">
    <property type="protein sequence ID" value="QTA86183.1"/>
    <property type="molecule type" value="Genomic_DNA"/>
</dbReference>
<evidence type="ECO:0000313" key="8">
    <source>
        <dbReference type="EMBL" id="QTA86183.1"/>
    </source>
</evidence>
<evidence type="ECO:0000256" key="1">
    <source>
        <dbReference type="ARBA" id="ARBA00004141"/>
    </source>
</evidence>
<dbReference type="PANTHER" id="PTHR10283">
    <property type="entry name" value="SOLUTE CARRIER FAMILY 13 MEMBER"/>
    <property type="match status" value="1"/>
</dbReference>
<feature type="transmembrane region" description="Helical" evidence="6">
    <location>
        <begin position="200"/>
        <end position="220"/>
    </location>
</feature>
<keyword evidence="2" id="KW-0813">Transport</keyword>
<proteinExistence type="predicted"/>
<evidence type="ECO:0000256" key="4">
    <source>
        <dbReference type="ARBA" id="ARBA00022989"/>
    </source>
</evidence>
<evidence type="ECO:0000313" key="9">
    <source>
        <dbReference type="Proteomes" id="UP000663722"/>
    </source>
</evidence>
<feature type="domain" description="Citrate transporter-like" evidence="7">
    <location>
        <begin position="15"/>
        <end position="326"/>
    </location>
</feature>
<dbReference type="AlphaFoldDB" id="A0A975BIX1"/>
<feature type="transmembrane region" description="Helical" evidence="6">
    <location>
        <begin position="226"/>
        <end position="247"/>
    </location>
</feature>
<protein>
    <submittedName>
        <fullName evidence="8">Citrate transporter-like domain-containing protein</fullName>
    </submittedName>
</protein>
<feature type="transmembrane region" description="Helical" evidence="6">
    <location>
        <begin position="348"/>
        <end position="367"/>
    </location>
</feature>
<dbReference type="GO" id="GO:0022857">
    <property type="term" value="F:transmembrane transporter activity"/>
    <property type="evidence" value="ECO:0007669"/>
    <property type="project" value="TreeGrafter"/>
</dbReference>
<accession>A0A975BIX1</accession>
<feature type="transmembrane region" description="Helical" evidence="6">
    <location>
        <begin position="15"/>
        <end position="34"/>
    </location>
</feature>
<feature type="transmembrane region" description="Helical" evidence="6">
    <location>
        <begin position="306"/>
        <end position="339"/>
    </location>
</feature>
<evidence type="ECO:0000256" key="6">
    <source>
        <dbReference type="SAM" id="Phobius"/>
    </source>
</evidence>
<evidence type="ECO:0000259" key="7">
    <source>
        <dbReference type="Pfam" id="PF03600"/>
    </source>
</evidence>
<name>A0A975BIX1_9BACT</name>
<organism evidence="8 9">
    <name type="scientific">Desulfonema magnum</name>
    <dbReference type="NCBI Taxonomy" id="45655"/>
    <lineage>
        <taxon>Bacteria</taxon>
        <taxon>Pseudomonadati</taxon>
        <taxon>Thermodesulfobacteriota</taxon>
        <taxon>Desulfobacteria</taxon>
        <taxon>Desulfobacterales</taxon>
        <taxon>Desulfococcaceae</taxon>
        <taxon>Desulfonema</taxon>
    </lineage>
</organism>
<keyword evidence="5 6" id="KW-0472">Membrane</keyword>
<dbReference type="KEGG" id="dmm:dnm_022040"/>